<feature type="transmembrane region" description="Helical" evidence="13">
    <location>
        <begin position="95"/>
        <end position="113"/>
    </location>
</feature>
<evidence type="ECO:0000256" key="8">
    <source>
        <dbReference type="ARBA" id="ARBA00029691"/>
    </source>
</evidence>
<evidence type="ECO:0000313" key="15">
    <source>
        <dbReference type="EMBL" id="KAG2181169.1"/>
    </source>
</evidence>
<evidence type="ECO:0000256" key="9">
    <source>
        <dbReference type="ARBA" id="ARBA00046271"/>
    </source>
</evidence>
<evidence type="ECO:0000256" key="12">
    <source>
        <dbReference type="SAM" id="MobiDB-lite"/>
    </source>
</evidence>
<keyword evidence="16" id="KW-1185">Reference proteome</keyword>
<evidence type="ECO:0000256" key="1">
    <source>
        <dbReference type="ARBA" id="ARBA00005443"/>
    </source>
</evidence>
<keyword evidence="4" id="KW-0811">Translocation</keyword>
<evidence type="ECO:0000256" key="3">
    <source>
        <dbReference type="ARBA" id="ARBA00022927"/>
    </source>
</evidence>
<dbReference type="GO" id="GO:0005102">
    <property type="term" value="F:signaling receptor binding"/>
    <property type="evidence" value="ECO:0007669"/>
    <property type="project" value="TreeGrafter"/>
</dbReference>
<keyword evidence="5 10" id="KW-0472">Membrane</keyword>
<evidence type="ECO:0000256" key="4">
    <source>
        <dbReference type="ARBA" id="ARBA00023010"/>
    </source>
</evidence>
<feature type="compositionally biased region" description="Polar residues" evidence="12">
    <location>
        <begin position="251"/>
        <end position="281"/>
    </location>
</feature>
<dbReference type="EMBL" id="JAEPQZ010000005">
    <property type="protein sequence ID" value="KAG2181169.1"/>
    <property type="molecule type" value="Genomic_DNA"/>
</dbReference>
<evidence type="ECO:0000313" key="16">
    <source>
        <dbReference type="Proteomes" id="UP000654370"/>
    </source>
</evidence>
<comment type="caution">
    <text evidence="15">The sequence shown here is derived from an EMBL/GenBank/DDBJ whole genome shotgun (WGS) entry which is preliminary data.</text>
</comment>
<dbReference type="Gene3D" id="1.10.10.10">
    <property type="entry name" value="Winged helix-like DNA-binding domain superfamily/Winged helix DNA-binding domain"/>
    <property type="match status" value="1"/>
</dbReference>
<dbReference type="Proteomes" id="UP000654370">
    <property type="component" value="Unassembled WGS sequence"/>
</dbReference>
<dbReference type="PANTHER" id="PTHR23058:SF0">
    <property type="entry name" value="PEROXISOMAL MEMBRANE PROTEIN PEX14"/>
    <property type="match status" value="1"/>
</dbReference>
<keyword evidence="13" id="KW-0812">Transmembrane</keyword>
<keyword evidence="6 10" id="KW-0576">Peroxisome</keyword>
<gene>
    <name evidence="15" type="ORF">INT43_008751</name>
</gene>
<dbReference type="InterPro" id="IPR006785">
    <property type="entry name" value="Pex14_N"/>
</dbReference>
<proteinExistence type="inferred from homology"/>
<accession>A0A8H7PV69</accession>
<reference evidence="15" key="1">
    <citation type="submission" date="2020-12" db="EMBL/GenBank/DDBJ databases">
        <title>Metabolic potential, ecology and presence of endohyphal bacteria is reflected in genomic diversity of Mucoromycotina.</title>
        <authorList>
            <person name="Muszewska A."/>
            <person name="Okrasinska A."/>
            <person name="Steczkiewicz K."/>
            <person name="Drgas O."/>
            <person name="Orlowska M."/>
            <person name="Perlinska-Lenart U."/>
            <person name="Aleksandrzak-Piekarczyk T."/>
            <person name="Szatraj K."/>
            <person name="Zielenkiewicz U."/>
            <person name="Pilsyk S."/>
            <person name="Malc E."/>
            <person name="Mieczkowski P."/>
            <person name="Kruszewska J.S."/>
            <person name="Biernat P."/>
            <person name="Pawlowska J."/>
        </authorList>
    </citation>
    <scope>NUCLEOTIDE SEQUENCE</scope>
    <source>
        <strain evidence="15">WA0000067209</strain>
    </source>
</reference>
<keyword evidence="13" id="KW-1133">Transmembrane helix</keyword>
<dbReference type="GO" id="GO:0016560">
    <property type="term" value="P:protein import into peroxisome matrix, docking"/>
    <property type="evidence" value="ECO:0007669"/>
    <property type="project" value="UniProtKB-UniRule"/>
</dbReference>
<comment type="subcellular location">
    <subcellularLocation>
        <location evidence="9 10">Peroxisome membrane</location>
    </subcellularLocation>
</comment>
<feature type="coiled-coil region" evidence="11">
    <location>
        <begin position="126"/>
        <end position="185"/>
    </location>
</feature>
<dbReference type="OrthoDB" id="5549158at2759"/>
<evidence type="ECO:0000256" key="6">
    <source>
        <dbReference type="ARBA" id="ARBA00023140"/>
    </source>
</evidence>
<evidence type="ECO:0000259" key="14">
    <source>
        <dbReference type="Pfam" id="PF04695"/>
    </source>
</evidence>
<evidence type="ECO:0000256" key="2">
    <source>
        <dbReference type="ARBA" id="ARBA00022448"/>
    </source>
</evidence>
<evidence type="ECO:0000256" key="10">
    <source>
        <dbReference type="RuleBase" id="RU367032"/>
    </source>
</evidence>
<organism evidence="15 16">
    <name type="scientific">Mortierella isabellina</name>
    <name type="common">Filamentous fungus</name>
    <name type="synonym">Umbelopsis isabellina</name>
    <dbReference type="NCBI Taxonomy" id="91625"/>
    <lineage>
        <taxon>Eukaryota</taxon>
        <taxon>Fungi</taxon>
        <taxon>Fungi incertae sedis</taxon>
        <taxon>Mucoromycota</taxon>
        <taxon>Mucoromycotina</taxon>
        <taxon>Umbelopsidomycetes</taxon>
        <taxon>Umbelopsidales</taxon>
        <taxon>Umbelopsidaceae</taxon>
        <taxon>Umbelopsis</taxon>
    </lineage>
</organism>
<dbReference type="InterPro" id="IPR036388">
    <property type="entry name" value="WH-like_DNA-bd_sf"/>
</dbReference>
<evidence type="ECO:0000256" key="7">
    <source>
        <dbReference type="ARBA" id="ARBA00029502"/>
    </source>
</evidence>
<comment type="similarity">
    <text evidence="1 10">Belongs to the peroxin-14 family.</text>
</comment>
<dbReference type="AlphaFoldDB" id="A0A8H7PV69"/>
<name>A0A8H7PV69_MORIS</name>
<keyword evidence="2 10" id="KW-0813">Transport</keyword>
<comment type="function">
    <text evidence="10">Component of the PEX13-PEX14 docking complex, a translocon channel that specifically mediates the import of peroxisomal cargo proteins bound to PEX5 receptor. The PEX13-PEX14 docking complex forms a large import pore which can be opened to a diameter of about 9 nm. Mechanistically, PEX5 receptor along with cargo proteins associates with the PEX14 subunit of the PEX13-PEX14 docking complex in the cytosol, leading to the insertion of the receptor into the organelle membrane with the concomitant translocation of the cargo into the peroxisome matrix.</text>
</comment>
<protein>
    <recommendedName>
        <fullName evidence="7 10">Peroxisomal membrane protein PEX14</fullName>
    </recommendedName>
    <alternativeName>
        <fullName evidence="8 10">Peroxin-14</fullName>
    </alternativeName>
</protein>
<sequence length="326" mass="34951">MAALRDDMLKSAVSFLSDPKVQSAPLAKKVAFLESKGMTSEEIEEAMARVNGKSTATTVTTNTTTTGPVGAYPGGGVVMQAPPVPARPRYDWRDVFIAAVMAGGVGYGVWHLAKRLFGPLFNVPTSEELEVEQKRLDEQFQTVEDSLKEIQEQTNVALSNVSAQSDKVNENLTTLQETLKKLQESDEGKDEEFKSIKEDVEVIKGLIPKMLDRNKDAQATILNDLQTEVKSLKSLLISRRPVSNASSILDQAGSGVTSPAAETNGISPRLASTFSNSSSRPSIPAWQMAAKTAPSATTGGSSEKQPAVDEPVEAGAVETTPEVKEQ</sequence>
<dbReference type="Pfam" id="PF04695">
    <property type="entry name" value="Pex14_N"/>
    <property type="match status" value="1"/>
</dbReference>
<evidence type="ECO:0000256" key="5">
    <source>
        <dbReference type="ARBA" id="ARBA00023136"/>
    </source>
</evidence>
<dbReference type="GO" id="GO:1990429">
    <property type="term" value="C:peroxisomal importomer complex"/>
    <property type="evidence" value="ECO:0007669"/>
    <property type="project" value="TreeGrafter"/>
</dbReference>
<feature type="region of interest" description="Disordered" evidence="12">
    <location>
        <begin position="251"/>
        <end position="326"/>
    </location>
</feature>
<evidence type="ECO:0000256" key="13">
    <source>
        <dbReference type="SAM" id="Phobius"/>
    </source>
</evidence>
<feature type="compositionally biased region" description="Polar residues" evidence="12">
    <location>
        <begin position="294"/>
        <end position="304"/>
    </location>
</feature>
<dbReference type="InterPro" id="IPR025655">
    <property type="entry name" value="PEX14"/>
</dbReference>
<dbReference type="GO" id="GO:0005778">
    <property type="term" value="C:peroxisomal membrane"/>
    <property type="evidence" value="ECO:0007669"/>
    <property type="project" value="UniProtKB-SubCell"/>
</dbReference>
<keyword evidence="11" id="KW-0175">Coiled coil</keyword>
<keyword evidence="3 10" id="KW-0653">Protein transport</keyword>
<dbReference type="PANTHER" id="PTHR23058">
    <property type="entry name" value="PEROXISOMAL MEMBRANE PROTEIN PEX14"/>
    <property type="match status" value="1"/>
</dbReference>
<evidence type="ECO:0000256" key="11">
    <source>
        <dbReference type="SAM" id="Coils"/>
    </source>
</evidence>
<feature type="domain" description="Peroxisome membrane anchor protein Pex14p N-terminal" evidence="14">
    <location>
        <begin position="5"/>
        <end position="49"/>
    </location>
</feature>